<dbReference type="FunFam" id="3.40.50.620:FF:000106">
    <property type="entry name" value="Glutamine-dependent NAD(+) synthetase"/>
    <property type="match status" value="1"/>
</dbReference>
<evidence type="ECO:0000313" key="13">
    <source>
        <dbReference type="Proteomes" id="UP000000262"/>
    </source>
</evidence>
<dbReference type="EC" id="6.3.1.5" evidence="8 10"/>
<dbReference type="PANTHER" id="PTHR23090">
    <property type="entry name" value="NH 3 /GLUTAMINE-DEPENDENT NAD + SYNTHETASE"/>
    <property type="match status" value="1"/>
</dbReference>
<dbReference type="HAMAP" id="MF_00193">
    <property type="entry name" value="NadE_ammonia_dep"/>
    <property type="match status" value="1"/>
</dbReference>
<feature type="binding site" evidence="8">
    <location>
        <position position="137"/>
    </location>
    <ligand>
        <name>ATP</name>
        <dbReference type="ChEBI" id="CHEBI:30616"/>
    </ligand>
</feature>
<dbReference type="GO" id="GO:0005737">
    <property type="term" value="C:cytoplasm"/>
    <property type="evidence" value="ECO:0007669"/>
    <property type="project" value="InterPro"/>
</dbReference>
<feature type="binding site" evidence="8">
    <location>
        <position position="41"/>
    </location>
    <ligand>
        <name>Mg(2+)</name>
        <dbReference type="ChEBI" id="CHEBI:18420"/>
    </ligand>
</feature>
<reference evidence="12 13" key="1">
    <citation type="journal article" date="2008" name="Genome Biol.">
        <title>A genomic analysis of the archaeal system Ignicoccus hospitalis-Nanoarchaeum equitans.</title>
        <authorList>
            <person name="Podar M."/>
            <person name="Anderson I."/>
            <person name="Makarova K.S."/>
            <person name="Elkins J.G."/>
            <person name="Ivanova N."/>
            <person name="Wall M.A."/>
            <person name="Lykidis A."/>
            <person name="Mavromatis K."/>
            <person name="Sun H."/>
            <person name="Hudson M.E."/>
            <person name="Chen W."/>
            <person name="Deciu C."/>
            <person name="Hutchison D."/>
            <person name="Eads J.R."/>
            <person name="Anderson A."/>
            <person name="Fernandes F."/>
            <person name="Szeto E."/>
            <person name="Lapidus A."/>
            <person name="Kyrpides N.C."/>
            <person name="Saier M.H.Jr."/>
            <person name="Richardson P.M."/>
            <person name="Rachel R."/>
            <person name="Huber H."/>
            <person name="Eisen J.A."/>
            <person name="Koonin E.V."/>
            <person name="Keller M."/>
            <person name="Stetter K.O."/>
        </authorList>
    </citation>
    <scope>NUCLEOTIDE SEQUENCE [LARGE SCALE GENOMIC DNA]</scope>
    <source>
        <strain evidence="13">KIN4/I / DSM 18386 / JCM 14125</strain>
    </source>
</reference>
<evidence type="ECO:0000256" key="3">
    <source>
        <dbReference type="ARBA" id="ARBA00022723"/>
    </source>
</evidence>
<accession>A8ACB5</accession>
<dbReference type="GO" id="GO:0008795">
    <property type="term" value="F:NAD+ synthase activity"/>
    <property type="evidence" value="ECO:0007669"/>
    <property type="project" value="UniProtKB-UniRule"/>
</dbReference>
<feature type="binding site" evidence="8">
    <location>
        <position position="166"/>
    </location>
    <ligand>
        <name>ATP</name>
        <dbReference type="ChEBI" id="CHEBI:30616"/>
    </ligand>
</feature>
<protein>
    <recommendedName>
        <fullName evidence="8 10">NH(3)-dependent NAD(+) synthetase</fullName>
        <ecNumber evidence="8 10">6.3.1.5</ecNumber>
    </recommendedName>
</protein>
<dbReference type="CDD" id="cd00553">
    <property type="entry name" value="NAD_synthase"/>
    <property type="match status" value="1"/>
</dbReference>
<feature type="domain" description="NAD/GMP synthase" evidence="11">
    <location>
        <begin position="15"/>
        <end position="252"/>
    </location>
</feature>
<comment type="function">
    <text evidence="8">Catalyzes the ATP-dependent amidation of deamido-NAD to form NAD. Uses ammonia as a nitrogen source.</text>
</comment>
<keyword evidence="3 8" id="KW-0479">Metal-binding</keyword>
<dbReference type="HOGENOM" id="CLU_059327_1_1_2"/>
<evidence type="ECO:0000256" key="6">
    <source>
        <dbReference type="ARBA" id="ARBA00022842"/>
    </source>
</evidence>
<keyword evidence="2 8" id="KW-0436">Ligase</keyword>
<feature type="binding site" evidence="8">
    <location>
        <position position="157"/>
    </location>
    <ligand>
        <name>deamido-NAD(+)</name>
        <dbReference type="ChEBI" id="CHEBI:58437"/>
        <note>ligand shared between two neighboring subunits</note>
    </ligand>
</feature>
<evidence type="ECO:0000256" key="4">
    <source>
        <dbReference type="ARBA" id="ARBA00022741"/>
    </source>
</evidence>
<dbReference type="EMBL" id="CP000816">
    <property type="protein sequence ID" value="ABU82567.1"/>
    <property type="molecule type" value="Genomic_DNA"/>
</dbReference>
<dbReference type="PhylomeDB" id="A8ACB5"/>
<gene>
    <name evidence="8" type="primary">nadE</name>
    <name evidence="12" type="ordered locus">Igni_1391</name>
</gene>
<dbReference type="GO" id="GO:0046872">
    <property type="term" value="F:metal ion binding"/>
    <property type="evidence" value="ECO:0007669"/>
    <property type="project" value="UniProtKB-KW"/>
</dbReference>
<comment type="catalytic activity">
    <reaction evidence="8 10">
        <text>deamido-NAD(+) + NH4(+) + ATP = AMP + diphosphate + NAD(+) + H(+)</text>
        <dbReference type="Rhea" id="RHEA:21188"/>
        <dbReference type="ChEBI" id="CHEBI:15378"/>
        <dbReference type="ChEBI" id="CHEBI:28938"/>
        <dbReference type="ChEBI" id="CHEBI:30616"/>
        <dbReference type="ChEBI" id="CHEBI:33019"/>
        <dbReference type="ChEBI" id="CHEBI:57540"/>
        <dbReference type="ChEBI" id="CHEBI:58437"/>
        <dbReference type="ChEBI" id="CHEBI:456215"/>
        <dbReference type="EC" id="6.3.1.5"/>
    </reaction>
</comment>
<dbReference type="STRING" id="453591.Igni_1391"/>
<dbReference type="KEGG" id="iho:Igni_1391"/>
<dbReference type="AlphaFoldDB" id="A8ACB5"/>
<keyword evidence="5 8" id="KW-0067">ATP-binding</keyword>
<evidence type="ECO:0000256" key="7">
    <source>
        <dbReference type="ARBA" id="ARBA00023027"/>
    </source>
</evidence>
<evidence type="ECO:0000256" key="10">
    <source>
        <dbReference type="RuleBase" id="RU003812"/>
    </source>
</evidence>
<keyword evidence="4 8" id="KW-0547">Nucleotide-binding</keyword>
<feature type="binding site" description="in other chain" evidence="8">
    <location>
        <position position="150"/>
    </location>
    <ligand>
        <name>deamido-NAD(+)</name>
        <dbReference type="ChEBI" id="CHEBI:58437"/>
        <note>ligand shared between two neighboring subunits</note>
    </ligand>
</feature>
<evidence type="ECO:0000256" key="2">
    <source>
        <dbReference type="ARBA" id="ARBA00022598"/>
    </source>
</evidence>
<dbReference type="NCBIfam" id="NF010587">
    <property type="entry name" value="PRK13980.1"/>
    <property type="match status" value="1"/>
</dbReference>
<evidence type="ECO:0000256" key="8">
    <source>
        <dbReference type="HAMAP-Rule" id="MF_00193"/>
    </source>
</evidence>
<proteinExistence type="inferred from homology"/>
<comment type="subunit">
    <text evidence="8">Homodimer.</text>
</comment>
<keyword evidence="6 8" id="KW-0460">Magnesium</keyword>
<dbReference type="Gene3D" id="3.40.50.620">
    <property type="entry name" value="HUPs"/>
    <property type="match status" value="1"/>
</dbReference>
<comment type="pathway">
    <text evidence="8">Cofactor biosynthesis; NAD(+) biosynthesis; NAD(+) from deamido-NAD(+) (ammonia route): step 1/1.</text>
</comment>
<feature type="binding site" evidence="8">
    <location>
        <position position="142"/>
    </location>
    <ligand>
        <name>Mg(2+)</name>
        <dbReference type="ChEBI" id="CHEBI:18420"/>
    </ligand>
</feature>
<evidence type="ECO:0000256" key="9">
    <source>
        <dbReference type="RuleBase" id="RU003811"/>
    </source>
</evidence>
<dbReference type="GO" id="GO:0009435">
    <property type="term" value="P:NAD+ biosynthetic process"/>
    <property type="evidence" value="ECO:0007669"/>
    <property type="project" value="UniProtKB-UniRule"/>
</dbReference>
<feature type="binding site" evidence="8">
    <location>
        <begin position="35"/>
        <end position="42"/>
    </location>
    <ligand>
        <name>ATP</name>
        <dbReference type="ChEBI" id="CHEBI:30616"/>
    </ligand>
</feature>
<dbReference type="InterPro" id="IPR003694">
    <property type="entry name" value="NAD_synthase"/>
</dbReference>
<feature type="binding site" description="in other chain" evidence="8">
    <location>
        <position position="118"/>
    </location>
    <ligand>
        <name>deamido-NAD(+)</name>
        <dbReference type="ChEBI" id="CHEBI:58437"/>
        <note>ligand shared between two neighboring subunits</note>
    </ligand>
</feature>
<organism evidence="12 13">
    <name type="scientific">Ignicoccus hospitalis (strain KIN4/I / DSM 18386 / JCM 14125)</name>
    <dbReference type="NCBI Taxonomy" id="453591"/>
    <lineage>
        <taxon>Archaea</taxon>
        <taxon>Thermoproteota</taxon>
        <taxon>Thermoprotei</taxon>
        <taxon>Desulfurococcales</taxon>
        <taxon>Desulfurococcaceae</taxon>
        <taxon>Ignicoccus</taxon>
    </lineage>
</organism>
<dbReference type="InterPro" id="IPR022926">
    <property type="entry name" value="NH(3)-dep_NAD(+)_synth"/>
</dbReference>
<feature type="binding site" evidence="8">
    <location>
        <position position="188"/>
    </location>
    <ligand>
        <name>ATP</name>
        <dbReference type="ChEBI" id="CHEBI:30616"/>
    </ligand>
</feature>
<evidence type="ECO:0000259" key="11">
    <source>
        <dbReference type="Pfam" id="PF02540"/>
    </source>
</evidence>
<dbReference type="GO" id="GO:0003952">
    <property type="term" value="F:NAD+ synthase (glutamine-hydrolyzing) activity"/>
    <property type="evidence" value="ECO:0007669"/>
    <property type="project" value="InterPro"/>
</dbReference>
<name>A8ACB5_IGNH4</name>
<evidence type="ECO:0000313" key="12">
    <source>
        <dbReference type="EMBL" id="ABU82567.1"/>
    </source>
</evidence>
<keyword evidence="13" id="KW-1185">Reference proteome</keyword>
<dbReference type="UniPathway" id="UPA00253">
    <property type="reaction ID" value="UER00333"/>
</dbReference>
<keyword evidence="7 8" id="KW-0520">NAD</keyword>
<feature type="binding site" description="in other chain" evidence="8">
    <location>
        <begin position="248"/>
        <end position="249"/>
    </location>
    <ligand>
        <name>deamido-NAD(+)</name>
        <dbReference type="ChEBI" id="CHEBI:58437"/>
        <note>ligand shared between two neighboring subunits</note>
    </ligand>
</feature>
<comment type="similarity">
    <text evidence="1 8 9">Belongs to the NAD synthetase family.</text>
</comment>
<dbReference type="Pfam" id="PF02540">
    <property type="entry name" value="NAD_synthase"/>
    <property type="match status" value="1"/>
</dbReference>
<dbReference type="GO" id="GO:0005524">
    <property type="term" value="F:ATP binding"/>
    <property type="evidence" value="ECO:0007669"/>
    <property type="project" value="UniProtKB-UniRule"/>
</dbReference>
<dbReference type="SUPFAM" id="SSF52402">
    <property type="entry name" value="Adenine nucleotide alpha hydrolases-like"/>
    <property type="match status" value="1"/>
</dbReference>
<dbReference type="eggNOG" id="arCOG00069">
    <property type="taxonomic scope" value="Archaea"/>
</dbReference>
<dbReference type="PANTHER" id="PTHR23090:SF9">
    <property type="entry name" value="GLUTAMINE-DEPENDENT NAD(+) SYNTHETASE"/>
    <property type="match status" value="1"/>
</dbReference>
<dbReference type="GO" id="GO:0004359">
    <property type="term" value="F:glutaminase activity"/>
    <property type="evidence" value="ECO:0007669"/>
    <property type="project" value="InterPro"/>
</dbReference>
<evidence type="ECO:0000256" key="5">
    <source>
        <dbReference type="ARBA" id="ARBA00022840"/>
    </source>
</evidence>
<sequence length="275" mass="30694">MRMKLPEPDWDSVRKRIVGWLKDFFQRTGRVAVIGLSGGVDSAVTAALLSEALGPERVRALILPSASTPEKDVEDAKRVARLLGIEDVRVIDVEPALRAFDDLLKVDDRVVRGNTLARIRMTILYAVAHKDGIVVGTGDKSEFLLGYFTKCGDGCADVFPIGDLYKTWVRKLALHMGLPEDVALKPSSPRLWPGHLAEEELGFSYEVADVVLYNLVENGMRPQEIVERLGVDKEIVDRIIQRIKLNKHKLITPPIVKVTRRTAFEFVEEADALLT</sequence>
<dbReference type="NCBIfam" id="TIGR00552">
    <property type="entry name" value="nadE"/>
    <property type="match status" value="1"/>
</dbReference>
<dbReference type="InterPro" id="IPR014729">
    <property type="entry name" value="Rossmann-like_a/b/a_fold"/>
</dbReference>
<dbReference type="InterPro" id="IPR022310">
    <property type="entry name" value="NAD/GMP_synthase"/>
</dbReference>
<evidence type="ECO:0000256" key="1">
    <source>
        <dbReference type="ARBA" id="ARBA00005859"/>
    </source>
</evidence>
<dbReference type="Proteomes" id="UP000000262">
    <property type="component" value="Chromosome"/>
</dbReference>